<dbReference type="RefSeq" id="XP_004366396.1">
    <property type="nucleotide sequence ID" value="XM_004366339.1"/>
</dbReference>
<dbReference type="Gene3D" id="3.80.10.10">
    <property type="entry name" value="Ribonuclease Inhibitor"/>
    <property type="match status" value="1"/>
</dbReference>
<name>F4Q0Z1_CACFS</name>
<dbReference type="InterPro" id="IPR032675">
    <property type="entry name" value="LRR_dom_sf"/>
</dbReference>
<dbReference type="AlphaFoldDB" id="F4Q0Z1"/>
<evidence type="ECO:0000313" key="2">
    <source>
        <dbReference type="Proteomes" id="UP000007797"/>
    </source>
</evidence>
<gene>
    <name evidence="1" type="ORF">DFA_03986</name>
</gene>
<proteinExistence type="predicted"/>
<dbReference type="EMBL" id="GL883018">
    <property type="protein sequence ID" value="EGG18492.1"/>
    <property type="molecule type" value="Genomic_DNA"/>
</dbReference>
<accession>F4Q0Z1</accession>
<dbReference type="KEGG" id="dfa:DFA_03986"/>
<evidence type="ECO:0008006" key="3">
    <source>
        <dbReference type="Google" id="ProtNLM"/>
    </source>
</evidence>
<sequence>MVVVAQLSEVAVSVLPGITYFVYDNCLGANTFLQSNSISANMTHLEITIPLSDPSVIAHTSLVTLTMYTTTKQQQFVVGAFPSTLENLFDESLDERGLIPPTITTIAFGSSYNLPLESLPPALKNLTFANGSVFNHPILPGQLPATLESLSFESHYRHKLEESVLPTSLTKLTLPKPYNYAFEPNTLPHSLQNLQLSHDFNQPLNHLPPNLTRLTPGVKFNQPITIGQLPNTLEHLSLRDSSFFSHPIDVSVLPPNLKTYALPPKYNYRIPKGGLPPTIEFLYLYTDQTFDSIGIPDDIPALRTVFAPFLKSKHPLPPWMVFYKSK</sequence>
<dbReference type="Pfam" id="PF05725">
    <property type="entry name" value="FNIP"/>
    <property type="match status" value="3"/>
</dbReference>
<dbReference type="PANTHER" id="PTHR32134:SF92">
    <property type="entry name" value="FNIP REPEAT-CONTAINING PROTEIN"/>
    <property type="match status" value="1"/>
</dbReference>
<keyword evidence="2" id="KW-1185">Reference proteome</keyword>
<reference evidence="2" key="1">
    <citation type="journal article" date="2011" name="Genome Res.">
        <title>Phylogeny-wide analysis of social amoeba genomes highlights ancient origins for complex intercellular communication.</title>
        <authorList>
            <person name="Heidel A.J."/>
            <person name="Lawal H.M."/>
            <person name="Felder M."/>
            <person name="Schilde C."/>
            <person name="Helps N.R."/>
            <person name="Tunggal B."/>
            <person name="Rivero F."/>
            <person name="John U."/>
            <person name="Schleicher M."/>
            <person name="Eichinger L."/>
            <person name="Platzer M."/>
            <person name="Noegel A.A."/>
            <person name="Schaap P."/>
            <person name="Gloeckner G."/>
        </authorList>
    </citation>
    <scope>NUCLEOTIDE SEQUENCE [LARGE SCALE GENOMIC DNA]</scope>
    <source>
        <strain evidence="2">SH3</strain>
    </source>
</reference>
<dbReference type="GeneID" id="14870623"/>
<dbReference type="OrthoDB" id="23992at2759"/>
<dbReference type="InterPro" id="IPR051251">
    <property type="entry name" value="STK_FNIP-Repeat"/>
</dbReference>
<evidence type="ECO:0000313" key="1">
    <source>
        <dbReference type="EMBL" id="EGG18492.1"/>
    </source>
</evidence>
<protein>
    <recommendedName>
        <fullName evidence="3">FNIP repeat-containing protein</fullName>
    </recommendedName>
</protein>
<dbReference type="SUPFAM" id="SSF52058">
    <property type="entry name" value="L domain-like"/>
    <property type="match status" value="1"/>
</dbReference>
<dbReference type="Proteomes" id="UP000007797">
    <property type="component" value="Unassembled WGS sequence"/>
</dbReference>
<organism evidence="1 2">
    <name type="scientific">Cavenderia fasciculata</name>
    <name type="common">Slime mold</name>
    <name type="synonym">Dictyostelium fasciculatum</name>
    <dbReference type="NCBI Taxonomy" id="261658"/>
    <lineage>
        <taxon>Eukaryota</taxon>
        <taxon>Amoebozoa</taxon>
        <taxon>Evosea</taxon>
        <taxon>Eumycetozoa</taxon>
        <taxon>Dictyostelia</taxon>
        <taxon>Acytosteliales</taxon>
        <taxon>Cavenderiaceae</taxon>
        <taxon>Cavenderia</taxon>
    </lineage>
</organism>
<dbReference type="PANTHER" id="PTHR32134">
    <property type="entry name" value="FNIP REPEAT-CONTAINING PROTEIN"/>
    <property type="match status" value="1"/>
</dbReference>
<dbReference type="InterPro" id="IPR008615">
    <property type="entry name" value="FNIP"/>
</dbReference>